<dbReference type="PANTHER" id="PTHR30294">
    <property type="entry name" value="MEMBRANE COMPONENT OF ABC TRANSPORTER YHHJ-RELATED"/>
    <property type="match status" value="1"/>
</dbReference>
<dbReference type="OrthoDB" id="9768837at2"/>
<evidence type="ECO:0000256" key="4">
    <source>
        <dbReference type="ARBA" id="ARBA00022989"/>
    </source>
</evidence>
<keyword evidence="4 6" id="KW-1133">Transmembrane helix</keyword>
<dbReference type="STRING" id="1423729.FC80_GL001809"/>
<keyword evidence="3 6" id="KW-0812">Transmembrane</keyword>
<gene>
    <name evidence="8" type="ORF">FC80_GL001809</name>
</gene>
<feature type="transmembrane region" description="Helical" evidence="6">
    <location>
        <begin position="361"/>
        <end position="380"/>
    </location>
</feature>
<evidence type="ECO:0000259" key="7">
    <source>
        <dbReference type="Pfam" id="PF12698"/>
    </source>
</evidence>
<dbReference type="AlphaFoldDB" id="A0A0R2CFU8"/>
<comment type="subcellular location">
    <subcellularLocation>
        <location evidence="1">Cell membrane</location>
        <topology evidence="1">Multi-pass membrane protein</topology>
    </subcellularLocation>
</comment>
<reference evidence="8 9" key="1">
    <citation type="journal article" date="2015" name="Genome Announc.">
        <title>Expanding the biotechnology potential of lactobacilli through comparative genomics of 213 strains and associated genera.</title>
        <authorList>
            <person name="Sun Z."/>
            <person name="Harris H.M."/>
            <person name="McCann A."/>
            <person name="Guo C."/>
            <person name="Argimon S."/>
            <person name="Zhang W."/>
            <person name="Yang X."/>
            <person name="Jeffery I.B."/>
            <person name="Cooney J.C."/>
            <person name="Kagawa T.F."/>
            <person name="Liu W."/>
            <person name="Song Y."/>
            <person name="Salvetti E."/>
            <person name="Wrobel A."/>
            <person name="Rasinkangas P."/>
            <person name="Parkhill J."/>
            <person name="Rea M.C."/>
            <person name="O'Sullivan O."/>
            <person name="Ritari J."/>
            <person name="Douillard F.P."/>
            <person name="Paul Ross R."/>
            <person name="Yang R."/>
            <person name="Briner A.E."/>
            <person name="Felis G.E."/>
            <person name="de Vos W.M."/>
            <person name="Barrangou R."/>
            <person name="Klaenhammer T.R."/>
            <person name="Caufield P.W."/>
            <person name="Cui Y."/>
            <person name="Zhang H."/>
            <person name="O'Toole P.W."/>
        </authorList>
    </citation>
    <scope>NUCLEOTIDE SEQUENCE [LARGE SCALE GENOMIC DNA]</scope>
    <source>
        <strain evidence="8 9">DSM 21116</strain>
    </source>
</reference>
<protein>
    <submittedName>
        <fullName evidence="8">ABC transporter, permease</fullName>
    </submittedName>
</protein>
<evidence type="ECO:0000256" key="2">
    <source>
        <dbReference type="ARBA" id="ARBA00022475"/>
    </source>
</evidence>
<sequence>MKQIILVLMETYRRQVKSWSFILLVLSPFIFIFVSLGFGYASSRLGDNTSDRVAIVSSNRKIASQFRYDKKKTTLVYQTKKDARKALDKEKIAGYLVLEKRNGQFIAKYVGEEKMDSEQLKEFGQLLQQKQQELNIQTAKITSQQLKSFSKQPILKQKIIAKGASDATIKTISFVFIIFLMYFILIIYTSAIAQDIASEKGTKIMEMIFSSMPAKSYFYGKILGTFAVIATHLLIYTLGGGLCYFIMPKLKISQGIFSEYQDTINKIITNLVSINLLYVLLGVILFTILAALCGALVVRPEDVSKAIQPVMYIVMLGFFGALTLGQDSNNLIVKWASFIPFLSSFFMPIRLIYGNVSIFQLLLSLGLLVLSAFFLARYVGSLYASLILQTDDIGIIKSFKRASKMK</sequence>
<evidence type="ECO:0000256" key="1">
    <source>
        <dbReference type="ARBA" id="ARBA00004651"/>
    </source>
</evidence>
<name>A0A0R2CFU8_9LACO</name>
<feature type="transmembrane region" description="Helical" evidence="6">
    <location>
        <begin position="172"/>
        <end position="197"/>
    </location>
</feature>
<feature type="transmembrane region" description="Helical" evidence="6">
    <location>
        <begin position="310"/>
        <end position="326"/>
    </location>
</feature>
<proteinExistence type="predicted"/>
<dbReference type="RefSeq" id="WP_057829842.1">
    <property type="nucleotide sequence ID" value="NZ_AYZE01000017.1"/>
</dbReference>
<accession>A0A0R2CFU8</accession>
<keyword evidence="5 6" id="KW-0472">Membrane</keyword>
<dbReference type="GO" id="GO:0005886">
    <property type="term" value="C:plasma membrane"/>
    <property type="evidence" value="ECO:0007669"/>
    <property type="project" value="UniProtKB-SubCell"/>
</dbReference>
<organism evidence="8 9">
    <name type="scientific">Liquorilactobacillus cacaonum DSM 21116</name>
    <dbReference type="NCBI Taxonomy" id="1423729"/>
    <lineage>
        <taxon>Bacteria</taxon>
        <taxon>Bacillati</taxon>
        <taxon>Bacillota</taxon>
        <taxon>Bacilli</taxon>
        <taxon>Lactobacillales</taxon>
        <taxon>Lactobacillaceae</taxon>
        <taxon>Liquorilactobacillus</taxon>
    </lineage>
</organism>
<evidence type="ECO:0000256" key="3">
    <source>
        <dbReference type="ARBA" id="ARBA00022692"/>
    </source>
</evidence>
<dbReference type="PANTHER" id="PTHR30294:SF29">
    <property type="entry name" value="MULTIDRUG ABC TRANSPORTER PERMEASE YBHS-RELATED"/>
    <property type="match status" value="1"/>
</dbReference>
<dbReference type="GO" id="GO:0140359">
    <property type="term" value="F:ABC-type transporter activity"/>
    <property type="evidence" value="ECO:0007669"/>
    <property type="project" value="InterPro"/>
</dbReference>
<dbReference type="InterPro" id="IPR051449">
    <property type="entry name" value="ABC-2_transporter_component"/>
</dbReference>
<feature type="transmembrane region" description="Helical" evidence="6">
    <location>
        <begin position="267"/>
        <end position="298"/>
    </location>
</feature>
<keyword evidence="9" id="KW-1185">Reference proteome</keyword>
<feature type="transmembrane region" description="Helical" evidence="6">
    <location>
        <begin position="21"/>
        <end position="41"/>
    </location>
</feature>
<dbReference type="Proteomes" id="UP000051131">
    <property type="component" value="Unassembled WGS sequence"/>
</dbReference>
<comment type="caution">
    <text evidence="8">The sequence shown here is derived from an EMBL/GenBank/DDBJ whole genome shotgun (WGS) entry which is preliminary data.</text>
</comment>
<dbReference type="Pfam" id="PF12698">
    <property type="entry name" value="ABC2_membrane_3"/>
    <property type="match status" value="1"/>
</dbReference>
<dbReference type="InterPro" id="IPR013525">
    <property type="entry name" value="ABC2_TM"/>
</dbReference>
<dbReference type="EMBL" id="AYZE01000017">
    <property type="protein sequence ID" value="KRM89986.1"/>
    <property type="molecule type" value="Genomic_DNA"/>
</dbReference>
<evidence type="ECO:0000256" key="5">
    <source>
        <dbReference type="ARBA" id="ARBA00023136"/>
    </source>
</evidence>
<evidence type="ECO:0000313" key="8">
    <source>
        <dbReference type="EMBL" id="KRM89986.1"/>
    </source>
</evidence>
<feature type="transmembrane region" description="Helical" evidence="6">
    <location>
        <begin position="218"/>
        <end position="247"/>
    </location>
</feature>
<keyword evidence="2" id="KW-1003">Cell membrane</keyword>
<feature type="transmembrane region" description="Helical" evidence="6">
    <location>
        <begin position="332"/>
        <end position="349"/>
    </location>
</feature>
<evidence type="ECO:0000256" key="6">
    <source>
        <dbReference type="SAM" id="Phobius"/>
    </source>
</evidence>
<dbReference type="PATRIC" id="fig|1423729.3.peg.1837"/>
<feature type="domain" description="ABC-2 type transporter transmembrane" evidence="7">
    <location>
        <begin position="19"/>
        <end position="375"/>
    </location>
</feature>
<evidence type="ECO:0000313" key="9">
    <source>
        <dbReference type="Proteomes" id="UP000051131"/>
    </source>
</evidence>